<evidence type="ECO:0000256" key="1">
    <source>
        <dbReference type="SAM" id="Phobius"/>
    </source>
</evidence>
<feature type="transmembrane region" description="Helical" evidence="1">
    <location>
        <begin position="190"/>
        <end position="207"/>
    </location>
</feature>
<feature type="transmembrane region" description="Helical" evidence="1">
    <location>
        <begin position="166"/>
        <end position="183"/>
    </location>
</feature>
<dbReference type="Gene3D" id="1.20.1260.100">
    <property type="entry name" value="TspO/MBR protein"/>
    <property type="match status" value="1"/>
</dbReference>
<protein>
    <submittedName>
        <fullName evidence="2">Seryl-tRNA synthetase</fullName>
    </submittedName>
</protein>
<reference evidence="2 3" key="1">
    <citation type="journal article" date="2014" name="Int. J. Syst. Evol. Microbiol.">
        <title>Complete genome sequence of Corynebacterium casei LMG S-19264T (=DSM 44701T), isolated from a smear-ripened cheese.</title>
        <authorList>
            <consortium name="US DOE Joint Genome Institute (JGI-PGF)"/>
            <person name="Walter F."/>
            <person name="Albersmeier A."/>
            <person name="Kalinowski J."/>
            <person name="Ruckert C."/>
        </authorList>
    </citation>
    <scope>NUCLEOTIDE SEQUENCE [LARGE SCALE GENOMIC DNA]</scope>
    <source>
        <strain evidence="2 3">NBRC 111766</strain>
    </source>
</reference>
<gene>
    <name evidence="2" type="ORF">GCM10010873_23130</name>
</gene>
<keyword evidence="1" id="KW-0812">Transmembrane</keyword>
<keyword evidence="1" id="KW-1133">Transmembrane helix</keyword>
<dbReference type="AlphaFoldDB" id="A0AA37U423"/>
<dbReference type="PANTHER" id="PTHR33802">
    <property type="entry name" value="SI:CH211-161H7.5-RELATED"/>
    <property type="match status" value="1"/>
</dbReference>
<sequence>MKRIIQPALLLATLAFAVAPAFTPSFRGYDPATFPVQIAQPSVQPAGYAFAIWGLIYLWLIAHAGFGLIKRRGDAAFIRPALALTVSVLLGTVWLAIAVAAPIPAAVAIVVMAATAIYAYLVADPVQDRWLLAAPLAIYAGWLTAASAVSTGVIIAGYGILPDTTAALAMLGLVLVVAIAIQIKRPRMPIYGATIVWAIVGIVVKSWGSNATVAYAALAGAVIMACVTLVSLRGRIS</sequence>
<evidence type="ECO:0000313" key="3">
    <source>
        <dbReference type="Proteomes" id="UP001157355"/>
    </source>
</evidence>
<feature type="transmembrane region" description="Helical" evidence="1">
    <location>
        <begin position="45"/>
        <end position="69"/>
    </location>
</feature>
<feature type="transmembrane region" description="Helical" evidence="1">
    <location>
        <begin position="76"/>
        <end position="97"/>
    </location>
</feature>
<name>A0AA37U423_9RHOB</name>
<feature type="transmembrane region" description="Helical" evidence="1">
    <location>
        <begin position="130"/>
        <end position="160"/>
    </location>
</feature>
<organism evidence="2 3">
    <name type="scientific">Cypionkella aquatica</name>
    <dbReference type="NCBI Taxonomy" id="1756042"/>
    <lineage>
        <taxon>Bacteria</taxon>
        <taxon>Pseudomonadati</taxon>
        <taxon>Pseudomonadota</taxon>
        <taxon>Alphaproteobacteria</taxon>
        <taxon>Rhodobacterales</taxon>
        <taxon>Paracoccaceae</taxon>
        <taxon>Cypionkella</taxon>
    </lineage>
</organism>
<dbReference type="EMBL" id="BSPP01000007">
    <property type="protein sequence ID" value="GLS87339.1"/>
    <property type="molecule type" value="Genomic_DNA"/>
</dbReference>
<feature type="transmembrane region" description="Helical" evidence="1">
    <location>
        <begin position="103"/>
        <end position="123"/>
    </location>
</feature>
<comment type="caution">
    <text evidence="2">The sequence shown here is derived from an EMBL/GenBank/DDBJ whole genome shotgun (WGS) entry which is preliminary data.</text>
</comment>
<accession>A0AA37U423</accession>
<proteinExistence type="predicted"/>
<dbReference type="Proteomes" id="UP001157355">
    <property type="component" value="Unassembled WGS sequence"/>
</dbReference>
<evidence type="ECO:0000313" key="2">
    <source>
        <dbReference type="EMBL" id="GLS87339.1"/>
    </source>
</evidence>
<keyword evidence="1" id="KW-0472">Membrane</keyword>
<keyword evidence="3" id="KW-1185">Reference proteome</keyword>
<dbReference type="RefSeq" id="WP_284325502.1">
    <property type="nucleotide sequence ID" value="NZ_BSPP01000007.1"/>
</dbReference>
<feature type="transmembrane region" description="Helical" evidence="1">
    <location>
        <begin position="213"/>
        <end position="232"/>
    </location>
</feature>
<dbReference type="PANTHER" id="PTHR33802:SF1">
    <property type="entry name" value="XK-RELATED PROTEIN"/>
    <property type="match status" value="1"/>
</dbReference>
<dbReference type="InterPro" id="IPR038330">
    <property type="entry name" value="TspO/MBR-related_sf"/>
</dbReference>